<evidence type="ECO:0000313" key="3">
    <source>
        <dbReference type="Proteomes" id="UP000255389"/>
    </source>
</evidence>
<proteinExistence type="predicted"/>
<protein>
    <submittedName>
        <fullName evidence="2">Uncharacterized protein</fullName>
    </submittedName>
</protein>
<reference evidence="2 3" key="1">
    <citation type="submission" date="2018-06" db="EMBL/GenBank/DDBJ databases">
        <authorList>
            <consortium name="Pathogen Informatics"/>
            <person name="Doyle S."/>
        </authorList>
    </citation>
    <scope>NUCLEOTIDE SEQUENCE [LARGE SCALE GENOMIC DNA]</scope>
    <source>
        <strain evidence="2 3">NCTC1542</strain>
    </source>
</reference>
<name>A0A378USL2_MYCFO</name>
<feature type="compositionally biased region" description="Low complexity" evidence="1">
    <location>
        <begin position="70"/>
        <end position="88"/>
    </location>
</feature>
<dbReference type="EMBL" id="UGQY01000002">
    <property type="protein sequence ID" value="STZ87688.1"/>
    <property type="molecule type" value="Genomic_DNA"/>
</dbReference>
<sequence length="110" mass="10672">MLGPVIQPTWVAADALGAAAARAVVSGATAVSLAASAELAVLTGLRPIGRCRTGSRGTDGLAERAAAPVGTEQGSATAGGAATGATTETRAEADSKVTSRRRAGMTHLSG</sequence>
<accession>A0A378USL2</accession>
<evidence type="ECO:0000256" key="1">
    <source>
        <dbReference type="SAM" id="MobiDB-lite"/>
    </source>
</evidence>
<dbReference type="AlphaFoldDB" id="A0A378USL2"/>
<feature type="region of interest" description="Disordered" evidence="1">
    <location>
        <begin position="52"/>
        <end position="110"/>
    </location>
</feature>
<gene>
    <name evidence="2" type="ORF">NCTC1542_02458</name>
</gene>
<organism evidence="2 3">
    <name type="scientific">Mycolicibacterium fortuitum</name>
    <name type="common">Mycobacterium fortuitum</name>
    <dbReference type="NCBI Taxonomy" id="1766"/>
    <lineage>
        <taxon>Bacteria</taxon>
        <taxon>Bacillati</taxon>
        <taxon>Actinomycetota</taxon>
        <taxon>Actinomycetes</taxon>
        <taxon>Mycobacteriales</taxon>
        <taxon>Mycobacteriaceae</taxon>
        <taxon>Mycolicibacterium</taxon>
    </lineage>
</organism>
<evidence type="ECO:0000313" key="2">
    <source>
        <dbReference type="EMBL" id="STZ87688.1"/>
    </source>
</evidence>
<dbReference type="Proteomes" id="UP000255389">
    <property type="component" value="Unassembled WGS sequence"/>
</dbReference>